<proteinExistence type="predicted"/>
<feature type="signal peptide" evidence="1">
    <location>
        <begin position="1"/>
        <end position="18"/>
    </location>
</feature>
<reference evidence="3 4" key="1">
    <citation type="submission" date="2023-01" db="EMBL/GenBank/DDBJ databases">
        <title>Analysis of 21 Apiospora genomes using comparative genomics revels a genus with tremendous synthesis potential of carbohydrate active enzymes and secondary metabolites.</title>
        <authorList>
            <person name="Sorensen T."/>
        </authorList>
    </citation>
    <scope>NUCLEOTIDE SEQUENCE [LARGE SCALE GENOMIC DNA]</scope>
    <source>
        <strain evidence="3 4">CBS 20057</strain>
    </source>
</reference>
<name>A0ABR1SNE7_9PEZI</name>
<organism evidence="3 4">
    <name type="scientific">Apiospora marii</name>
    <dbReference type="NCBI Taxonomy" id="335849"/>
    <lineage>
        <taxon>Eukaryota</taxon>
        <taxon>Fungi</taxon>
        <taxon>Dikarya</taxon>
        <taxon>Ascomycota</taxon>
        <taxon>Pezizomycotina</taxon>
        <taxon>Sordariomycetes</taxon>
        <taxon>Xylariomycetidae</taxon>
        <taxon>Amphisphaeriales</taxon>
        <taxon>Apiosporaceae</taxon>
        <taxon>Apiospora</taxon>
    </lineage>
</organism>
<dbReference type="PANTHER" id="PTHR35186:SF4">
    <property type="entry name" value="PRION-INHIBITION AND PROPAGATION HELO DOMAIN-CONTAINING PROTEIN"/>
    <property type="match status" value="1"/>
</dbReference>
<evidence type="ECO:0000313" key="4">
    <source>
        <dbReference type="Proteomes" id="UP001396898"/>
    </source>
</evidence>
<sequence>MIEVAGLVLGAIPLLISALENSDKITGPFQRVMKWKQYRNDQIVQLNYCTVCYDQTLRLLLKNVVDDEELSEMLQDPLCGTWGRPGLERDLKAKLGMAYESCMSTIMEMHLVMRDIASTIDKLGGSSQVQKNGLRAVLNANSSSDKNTDPVRRFDVATRLRYTMSYRKTKESLERLQRCNNRLDDFIDKAGKIQDDFSPPPPKINFVMPLDDIRQNATRIYNTISRSWCAFHNTHTAAWRLESRIRRRKKAGKRPMNQGEDSEPGRFNVSVLDASHLVWLHTEFNCQKAIEAAISPKQGPKVVFVDTALEDLSLEVSHAVVQVTDICSALNSNVASTIEFRLDNEGSLGYHSRSTEQPPSLDKRGETLDELLPKREFHIGAFMEFYPLVINLITTLVQLGGTPWLRKPWTKKDIMFFEIQGSNPSRMDIRQPYLINQSSALSPWNEVDRNNILTLGIMLLEIQSGQCLEDFRKPEDGPPGLGSNLLVAARELHDRHHQEIMSDGLARAIDHCLKSSFDLAANFSDKDIVNTFIDQTIGPLDKEMRCLMNC</sequence>
<accession>A0ABR1SNE7</accession>
<evidence type="ECO:0000259" key="2">
    <source>
        <dbReference type="Pfam" id="PF24476"/>
    </source>
</evidence>
<protein>
    <recommendedName>
        <fullName evidence="2">DUF7580 domain-containing protein</fullName>
    </recommendedName>
</protein>
<feature type="chain" id="PRO_5045318955" description="DUF7580 domain-containing protein" evidence="1">
    <location>
        <begin position="19"/>
        <end position="550"/>
    </location>
</feature>
<feature type="domain" description="DUF7580" evidence="2">
    <location>
        <begin position="212"/>
        <end position="523"/>
    </location>
</feature>
<evidence type="ECO:0000313" key="3">
    <source>
        <dbReference type="EMBL" id="KAK8035835.1"/>
    </source>
</evidence>
<gene>
    <name evidence="3" type="ORF">PG991_001908</name>
</gene>
<comment type="caution">
    <text evidence="3">The sequence shown here is derived from an EMBL/GenBank/DDBJ whole genome shotgun (WGS) entry which is preliminary data.</text>
</comment>
<dbReference type="InterPro" id="IPR056002">
    <property type="entry name" value="DUF7580"/>
</dbReference>
<keyword evidence="1" id="KW-0732">Signal</keyword>
<dbReference type="Pfam" id="PF24476">
    <property type="entry name" value="DUF7580"/>
    <property type="match status" value="1"/>
</dbReference>
<dbReference type="Proteomes" id="UP001396898">
    <property type="component" value="Unassembled WGS sequence"/>
</dbReference>
<keyword evidence="4" id="KW-1185">Reference proteome</keyword>
<dbReference type="EMBL" id="JAQQWI010000005">
    <property type="protein sequence ID" value="KAK8035835.1"/>
    <property type="molecule type" value="Genomic_DNA"/>
</dbReference>
<dbReference type="PANTHER" id="PTHR35186">
    <property type="entry name" value="ANK_REP_REGION DOMAIN-CONTAINING PROTEIN"/>
    <property type="match status" value="1"/>
</dbReference>
<evidence type="ECO:0000256" key="1">
    <source>
        <dbReference type="SAM" id="SignalP"/>
    </source>
</evidence>